<dbReference type="Proteomes" id="UP000187283">
    <property type="component" value="Unassembled WGS sequence"/>
</dbReference>
<feature type="compositionally biased region" description="Polar residues" evidence="1">
    <location>
        <begin position="213"/>
        <end position="241"/>
    </location>
</feature>
<dbReference type="EMBL" id="LSSN01000987">
    <property type="protein sequence ID" value="OMJ21516.1"/>
    <property type="molecule type" value="Genomic_DNA"/>
</dbReference>
<proteinExistence type="predicted"/>
<feature type="compositionally biased region" description="Polar residues" evidence="1">
    <location>
        <begin position="191"/>
        <end position="205"/>
    </location>
</feature>
<keyword evidence="3" id="KW-1185">Reference proteome</keyword>
<feature type="compositionally biased region" description="Polar residues" evidence="1">
    <location>
        <begin position="82"/>
        <end position="98"/>
    </location>
</feature>
<feature type="compositionally biased region" description="Polar residues" evidence="1">
    <location>
        <begin position="31"/>
        <end position="47"/>
    </location>
</feature>
<evidence type="ECO:0000256" key="1">
    <source>
        <dbReference type="SAM" id="MobiDB-lite"/>
    </source>
</evidence>
<accession>A0A1R1Y446</accession>
<gene>
    <name evidence="2" type="ORF">AYI70_g3450</name>
</gene>
<protein>
    <submittedName>
        <fullName evidence="2">Uncharacterized protein</fullName>
    </submittedName>
</protein>
<reference evidence="2 3" key="1">
    <citation type="submission" date="2017-01" db="EMBL/GenBank/DDBJ databases">
        <authorList>
            <person name="Mah S.A."/>
            <person name="Swanson W.J."/>
            <person name="Moy G.W."/>
            <person name="Vacquier V.D."/>
        </authorList>
    </citation>
    <scope>NUCLEOTIDE SEQUENCE [LARGE SCALE GENOMIC DNA]</scope>
    <source>
        <strain evidence="2 3">GSMNP</strain>
    </source>
</reference>
<dbReference type="AlphaFoldDB" id="A0A1R1Y446"/>
<dbReference type="OrthoDB" id="10345552at2759"/>
<evidence type="ECO:0000313" key="3">
    <source>
        <dbReference type="Proteomes" id="UP000187283"/>
    </source>
</evidence>
<evidence type="ECO:0000313" key="2">
    <source>
        <dbReference type="EMBL" id="OMJ21516.1"/>
    </source>
</evidence>
<feature type="region of interest" description="Disordered" evidence="1">
    <location>
        <begin position="179"/>
        <end position="263"/>
    </location>
</feature>
<feature type="compositionally biased region" description="Low complexity" evidence="1">
    <location>
        <begin position="242"/>
        <end position="263"/>
    </location>
</feature>
<feature type="region of interest" description="Disordered" evidence="1">
    <location>
        <begin position="320"/>
        <end position="344"/>
    </location>
</feature>
<comment type="caution">
    <text evidence="2">The sequence shown here is derived from an EMBL/GenBank/DDBJ whole genome shotgun (WGS) entry which is preliminary data.</text>
</comment>
<organism evidence="2 3">
    <name type="scientific">Smittium culicis</name>
    <dbReference type="NCBI Taxonomy" id="133412"/>
    <lineage>
        <taxon>Eukaryota</taxon>
        <taxon>Fungi</taxon>
        <taxon>Fungi incertae sedis</taxon>
        <taxon>Zoopagomycota</taxon>
        <taxon>Kickxellomycotina</taxon>
        <taxon>Harpellomycetes</taxon>
        <taxon>Harpellales</taxon>
        <taxon>Legeriomycetaceae</taxon>
        <taxon>Smittium</taxon>
    </lineage>
</organism>
<feature type="region of interest" description="Disordered" evidence="1">
    <location>
        <begin position="30"/>
        <end position="107"/>
    </location>
</feature>
<name>A0A1R1Y446_9FUNG</name>
<sequence>MTDLFKKFSENYNDSFNWADDIYSEDDNDFQLPSSISSNQKPSLTTKIENRSENFSTKKKSDKLDNYSSHNQRTNKMHSSRKNTNLKNSNTFSNSLDPSKSELPRKNNNFILPKRSDIFIDPRVQKNLTYTFKNTHTKKDIIKKNVKNPTSRPTSNNIAPINIINNTLEKAKLDYNSSKCKPNIRSEKLSNNRGKILTHSTSQDSKISERSISENNIQNYDYCSTNSNPESASSHNNIANVSDSLSSNNLTKTSTTDSTDLDGLNSKIASNNLSLLSQSSISSDNISISVEDKIIWEKEWEDFCSAGGLDSLKLENSDSDNVNNTPLDSPSFFKDSATPSDKYPDSYLSTKLKSKYTSNTVFDRGYSSSSTVFSDNPVSRNTNKSYGTLSSPDNFQSSKSIYDKSKHSYSTQAVPSTYARPLDTSGTNDISSRGKHLFSIILPVTETRSVPIHIHEYDDLYEVSSDFCSTWKISSNYKQKLADHLTQHRNLATSLPIPI</sequence>